<comment type="caution">
    <text evidence="3">The sequence shown here is derived from an EMBL/GenBank/DDBJ whole genome shotgun (WGS) entry which is preliminary data.</text>
</comment>
<reference evidence="3" key="1">
    <citation type="journal article" date="2014" name="Int. J. Syst. Evol. Microbiol.">
        <title>Complete genome sequence of Corynebacterium casei LMG S-19264T (=DSM 44701T), isolated from a smear-ripened cheese.</title>
        <authorList>
            <consortium name="US DOE Joint Genome Institute (JGI-PGF)"/>
            <person name="Walter F."/>
            <person name="Albersmeier A."/>
            <person name="Kalinowski J."/>
            <person name="Ruckert C."/>
        </authorList>
    </citation>
    <scope>NUCLEOTIDE SEQUENCE</scope>
    <source>
        <strain evidence="3">KCTC 23224</strain>
    </source>
</reference>
<evidence type="ECO:0000313" key="4">
    <source>
        <dbReference type="Proteomes" id="UP000642809"/>
    </source>
</evidence>
<dbReference type="RefSeq" id="WP_189579678.1">
    <property type="nucleotide sequence ID" value="NZ_BMYF01000006.1"/>
</dbReference>
<dbReference type="PANTHER" id="PTHR40763:SF5">
    <property type="entry name" value="MEMBRANE PROTEIN"/>
    <property type="match status" value="1"/>
</dbReference>
<evidence type="ECO:0000313" key="3">
    <source>
        <dbReference type="EMBL" id="GHB33352.1"/>
    </source>
</evidence>
<dbReference type="PANTHER" id="PTHR40763">
    <property type="entry name" value="MEMBRANE PROTEIN-RELATED"/>
    <property type="match status" value="1"/>
</dbReference>
<keyword evidence="1" id="KW-0472">Membrane</keyword>
<feature type="transmembrane region" description="Helical" evidence="1">
    <location>
        <begin position="37"/>
        <end position="55"/>
    </location>
</feature>
<keyword evidence="4" id="KW-1185">Reference proteome</keyword>
<dbReference type="AlphaFoldDB" id="A0A8J3G4S6"/>
<feature type="transmembrane region" description="Helical" evidence="1">
    <location>
        <begin position="62"/>
        <end position="80"/>
    </location>
</feature>
<dbReference type="InterPro" id="IPR054331">
    <property type="entry name" value="LiaF_TM"/>
</dbReference>
<proteinExistence type="predicted"/>
<organism evidence="3 4">
    <name type="scientific">Mongoliitalea lutea</name>
    <dbReference type="NCBI Taxonomy" id="849756"/>
    <lineage>
        <taxon>Bacteria</taxon>
        <taxon>Pseudomonadati</taxon>
        <taxon>Bacteroidota</taxon>
        <taxon>Cytophagia</taxon>
        <taxon>Cytophagales</taxon>
        <taxon>Cyclobacteriaceae</taxon>
        <taxon>Mongoliitalea</taxon>
    </lineage>
</organism>
<feature type="transmembrane region" description="Helical" evidence="1">
    <location>
        <begin position="86"/>
        <end position="104"/>
    </location>
</feature>
<sequence length="265" mass="29174">MATKNINSGNSDLTAGLIVLLVGVVLLLKALGFVFPFWLISWPMLLIAIGLVILARHNFQNGFGIFLVIFGGVALVSKYFSLPFELKPFIIPGGLILFGLYLMLKRSRDNQKFNEDFFRNYNAPKKETPELSETPIIPEASESKQNFSGFDHAEVLNAQALFTGIQRRIFSKNFKGGKVSATFGGTEIDFSQADIDGEAAINLEVAFGGVKLVVPPHWDVQVNIGTVFAAGVEDKRFYNPTKVDKTKVLKIYGSVVFGGLEIKSF</sequence>
<evidence type="ECO:0000256" key="1">
    <source>
        <dbReference type="SAM" id="Phobius"/>
    </source>
</evidence>
<gene>
    <name evidence="3" type="ORF">GCM10008106_12930</name>
</gene>
<feature type="domain" description="LiaF transmembrane" evidence="2">
    <location>
        <begin position="15"/>
        <end position="108"/>
    </location>
</feature>
<name>A0A8J3G4S6_9BACT</name>
<keyword evidence="1" id="KW-0812">Transmembrane</keyword>
<accession>A0A8J3G4S6</accession>
<feature type="transmembrane region" description="Helical" evidence="1">
    <location>
        <begin position="12"/>
        <end position="31"/>
    </location>
</feature>
<protein>
    <submittedName>
        <fullName evidence="3">Membrane protein</fullName>
    </submittedName>
</protein>
<keyword evidence="1" id="KW-1133">Transmembrane helix</keyword>
<dbReference type="EMBL" id="BMYF01000006">
    <property type="protein sequence ID" value="GHB33352.1"/>
    <property type="molecule type" value="Genomic_DNA"/>
</dbReference>
<dbReference type="Pfam" id="PF22570">
    <property type="entry name" value="LiaF-TM"/>
    <property type="match status" value="1"/>
</dbReference>
<evidence type="ECO:0000259" key="2">
    <source>
        <dbReference type="Pfam" id="PF22570"/>
    </source>
</evidence>
<dbReference type="Proteomes" id="UP000642809">
    <property type="component" value="Unassembled WGS sequence"/>
</dbReference>
<reference evidence="3" key="2">
    <citation type="submission" date="2020-09" db="EMBL/GenBank/DDBJ databases">
        <authorList>
            <person name="Sun Q."/>
            <person name="Kim S."/>
        </authorList>
    </citation>
    <scope>NUCLEOTIDE SEQUENCE</scope>
    <source>
        <strain evidence="3">KCTC 23224</strain>
    </source>
</reference>